<dbReference type="GeneID" id="14916493"/>
<dbReference type="GO" id="GO:0005525">
    <property type="term" value="F:GTP binding"/>
    <property type="evidence" value="ECO:0007669"/>
    <property type="project" value="UniProtKB-KW"/>
</dbReference>
<keyword evidence="5" id="KW-0021">Allosteric enzyme</keyword>
<dbReference type="AlphaFoldDB" id="L8GRJ2"/>
<dbReference type="EC" id="2.4.2.9" evidence="4"/>
<dbReference type="SUPFAM" id="SSF53271">
    <property type="entry name" value="PRTase-like"/>
    <property type="match status" value="1"/>
</dbReference>
<comment type="cofactor">
    <cofactor evidence="1">
        <name>Mg(2+)</name>
        <dbReference type="ChEBI" id="CHEBI:18420"/>
    </cofactor>
</comment>
<keyword evidence="9" id="KW-0342">GTP-binding</keyword>
<evidence type="ECO:0000259" key="10">
    <source>
        <dbReference type="Pfam" id="PF14681"/>
    </source>
</evidence>
<dbReference type="VEuPathDB" id="AmoebaDB:ACA1_078500"/>
<dbReference type="KEGG" id="acan:ACA1_078500"/>
<dbReference type="Gene3D" id="3.40.50.2020">
    <property type="match status" value="1"/>
</dbReference>
<evidence type="ECO:0000313" key="11">
    <source>
        <dbReference type="EMBL" id="ELR15789.1"/>
    </source>
</evidence>
<evidence type="ECO:0000256" key="4">
    <source>
        <dbReference type="ARBA" id="ARBA00011894"/>
    </source>
</evidence>
<evidence type="ECO:0000256" key="7">
    <source>
        <dbReference type="ARBA" id="ARBA00022679"/>
    </source>
</evidence>
<dbReference type="InterPro" id="IPR029057">
    <property type="entry name" value="PRTase-like"/>
</dbReference>
<keyword evidence="12" id="KW-1185">Reference proteome</keyword>
<evidence type="ECO:0000256" key="3">
    <source>
        <dbReference type="ARBA" id="ARBA00009516"/>
    </source>
</evidence>
<dbReference type="GO" id="GO:0004845">
    <property type="term" value="F:uracil phosphoribosyltransferase activity"/>
    <property type="evidence" value="ECO:0007669"/>
    <property type="project" value="UniProtKB-EC"/>
</dbReference>
<dbReference type="Pfam" id="PF14681">
    <property type="entry name" value="UPRTase"/>
    <property type="match status" value="1"/>
</dbReference>
<dbReference type="RefSeq" id="XP_004337802.1">
    <property type="nucleotide sequence ID" value="XM_004337754.1"/>
</dbReference>
<keyword evidence="6 11" id="KW-0328">Glycosyltransferase</keyword>
<evidence type="ECO:0000313" key="12">
    <source>
        <dbReference type="Proteomes" id="UP000011083"/>
    </source>
</evidence>
<evidence type="ECO:0000256" key="2">
    <source>
        <dbReference type="ARBA" id="ARBA00005180"/>
    </source>
</evidence>
<dbReference type="STRING" id="1257118.L8GRJ2"/>
<evidence type="ECO:0000256" key="5">
    <source>
        <dbReference type="ARBA" id="ARBA00022533"/>
    </source>
</evidence>
<dbReference type="EMBL" id="KB008022">
    <property type="protein sequence ID" value="ELR15789.1"/>
    <property type="molecule type" value="Genomic_DNA"/>
</dbReference>
<organism evidence="11 12">
    <name type="scientific">Acanthamoeba castellanii (strain ATCC 30010 / Neff)</name>
    <dbReference type="NCBI Taxonomy" id="1257118"/>
    <lineage>
        <taxon>Eukaryota</taxon>
        <taxon>Amoebozoa</taxon>
        <taxon>Discosea</taxon>
        <taxon>Longamoebia</taxon>
        <taxon>Centramoebida</taxon>
        <taxon>Acanthamoebidae</taxon>
        <taxon>Acanthamoeba</taxon>
    </lineage>
</organism>
<sequence>MELFEASPQYASPKPGFDYRPPTPRVFVMPPSYQVKGLHTIIRDRNTSNEDFVFYSNRLIRLLVEEGLNHLPFVDKVINTPTGDAYRGVEWPSRLCGVSVVRAGESMESALKAVAKDVRIGKILIERNEDTGEPELYFVKLPEDINNRFVLLLDPILASGGGAKRAIQVLLDHGVKEEKILFLTLIAVCAAYPEVGIVVSEVDPGLNEKVTPGIGDFADRYFCTED</sequence>
<dbReference type="CDD" id="cd06223">
    <property type="entry name" value="PRTases_typeI"/>
    <property type="match status" value="1"/>
</dbReference>
<keyword evidence="7 11" id="KW-0808">Transferase</keyword>
<comment type="pathway">
    <text evidence="2">Pyrimidine metabolism; UMP biosynthesis via salvage pathway; UMP from uracil: step 1/1.</text>
</comment>
<evidence type="ECO:0000256" key="8">
    <source>
        <dbReference type="ARBA" id="ARBA00022741"/>
    </source>
</evidence>
<dbReference type="OMA" id="CRCILTI"/>
<dbReference type="Proteomes" id="UP000011083">
    <property type="component" value="Unassembled WGS sequence"/>
</dbReference>
<evidence type="ECO:0000256" key="9">
    <source>
        <dbReference type="ARBA" id="ARBA00023134"/>
    </source>
</evidence>
<protein>
    <recommendedName>
        <fullName evidence="4">uracil phosphoribosyltransferase</fullName>
        <ecNumber evidence="4">2.4.2.9</ecNumber>
    </recommendedName>
</protein>
<dbReference type="InterPro" id="IPR000836">
    <property type="entry name" value="PRTase_dom"/>
</dbReference>
<dbReference type="GO" id="GO:0008655">
    <property type="term" value="P:pyrimidine-containing compound salvage"/>
    <property type="evidence" value="ECO:0007669"/>
    <property type="project" value="UniProtKB-ARBA"/>
</dbReference>
<evidence type="ECO:0000256" key="1">
    <source>
        <dbReference type="ARBA" id="ARBA00001946"/>
    </source>
</evidence>
<accession>L8GRJ2</accession>
<keyword evidence="8" id="KW-0547">Nucleotide-binding</keyword>
<reference evidence="11 12" key="1">
    <citation type="journal article" date="2013" name="Genome Biol.">
        <title>Genome of Acanthamoeba castellanii highlights extensive lateral gene transfer and early evolution of tyrosine kinase signaling.</title>
        <authorList>
            <person name="Clarke M."/>
            <person name="Lohan A.J."/>
            <person name="Liu B."/>
            <person name="Lagkouvardos I."/>
            <person name="Roy S."/>
            <person name="Zafar N."/>
            <person name="Bertelli C."/>
            <person name="Schilde C."/>
            <person name="Kianianmomeni A."/>
            <person name="Burglin T.R."/>
            <person name="Frech C."/>
            <person name="Turcotte B."/>
            <person name="Kopec K.O."/>
            <person name="Synnott J.M."/>
            <person name="Choo C."/>
            <person name="Paponov I."/>
            <person name="Finkler A."/>
            <person name="Soon Heng Tan C."/>
            <person name="Hutchins A.P."/>
            <person name="Weinmeier T."/>
            <person name="Rattei T."/>
            <person name="Chu J.S."/>
            <person name="Gimenez G."/>
            <person name="Irimia M."/>
            <person name="Rigden D.J."/>
            <person name="Fitzpatrick D.A."/>
            <person name="Lorenzo-Morales J."/>
            <person name="Bateman A."/>
            <person name="Chiu C.H."/>
            <person name="Tang P."/>
            <person name="Hegemann P."/>
            <person name="Fromm H."/>
            <person name="Raoult D."/>
            <person name="Greub G."/>
            <person name="Miranda-Saavedra D."/>
            <person name="Chen N."/>
            <person name="Nash P."/>
            <person name="Ginger M.L."/>
            <person name="Horn M."/>
            <person name="Schaap P."/>
            <person name="Caler L."/>
            <person name="Loftus B."/>
        </authorList>
    </citation>
    <scope>NUCLEOTIDE SEQUENCE [LARGE SCALE GENOMIC DNA]</scope>
    <source>
        <strain evidence="11 12">Neff</strain>
    </source>
</reference>
<dbReference type="FunFam" id="3.40.50.2020:FF:000023">
    <property type="entry name" value="Probable uracil phosphoribosyltransferase"/>
    <property type="match status" value="1"/>
</dbReference>
<comment type="similarity">
    <text evidence="3">Belongs to the UPRTase family.</text>
</comment>
<dbReference type="OrthoDB" id="106623at2759"/>
<evidence type="ECO:0000256" key="6">
    <source>
        <dbReference type="ARBA" id="ARBA00022676"/>
    </source>
</evidence>
<feature type="domain" description="Phosphoribosyltransferase" evidence="10">
    <location>
        <begin position="31"/>
        <end position="224"/>
    </location>
</feature>
<proteinExistence type="inferred from homology"/>
<name>L8GRJ2_ACACF</name>
<gene>
    <name evidence="11" type="ORF">ACA1_078500</name>
</gene>